<dbReference type="EMBL" id="AJYB01000031">
    <property type="protein sequence ID" value="EIM06399.1"/>
    <property type="molecule type" value="Genomic_DNA"/>
</dbReference>
<dbReference type="Pfam" id="PF00842">
    <property type="entry name" value="Ala_racemase_C"/>
    <property type="match status" value="1"/>
</dbReference>
<keyword evidence="4 5" id="KW-0413">Isomerase</keyword>
<name>A0AA87IKQ9_9BACL</name>
<dbReference type="RefSeq" id="WP_006830189.1">
    <property type="nucleotide sequence ID" value="NZ_AJYB01000031.1"/>
</dbReference>
<dbReference type="NCBIfam" id="TIGR00492">
    <property type="entry name" value="alr"/>
    <property type="match status" value="1"/>
</dbReference>
<feature type="active site" description="Proton acceptor; specific for D-alanine" evidence="5">
    <location>
        <position position="38"/>
    </location>
</feature>
<comment type="similarity">
    <text evidence="5">Belongs to the alanine racemase family.</text>
</comment>
<comment type="pathway">
    <text evidence="5">Amino-acid biosynthesis; D-alanine biosynthesis; D-alanine from L-alanine: step 1/1.</text>
</comment>
<dbReference type="InterPro" id="IPR029066">
    <property type="entry name" value="PLP-binding_barrel"/>
</dbReference>
<dbReference type="Gene3D" id="3.20.20.10">
    <property type="entry name" value="Alanine racemase"/>
    <property type="match status" value="1"/>
</dbReference>
<dbReference type="FunFam" id="3.20.20.10:FF:000002">
    <property type="entry name" value="Alanine racemase"/>
    <property type="match status" value="1"/>
</dbReference>
<evidence type="ECO:0000256" key="2">
    <source>
        <dbReference type="ARBA" id="ARBA00001933"/>
    </source>
</evidence>
<keyword evidence="3 5" id="KW-0663">Pyridoxal phosphate</keyword>
<evidence type="ECO:0000256" key="5">
    <source>
        <dbReference type="HAMAP-Rule" id="MF_01201"/>
    </source>
</evidence>
<dbReference type="PANTHER" id="PTHR30511">
    <property type="entry name" value="ALANINE RACEMASE"/>
    <property type="match status" value="1"/>
</dbReference>
<dbReference type="GO" id="GO:0030170">
    <property type="term" value="F:pyridoxal phosphate binding"/>
    <property type="evidence" value="ECO:0007669"/>
    <property type="project" value="UniProtKB-UniRule"/>
</dbReference>
<dbReference type="SUPFAM" id="SSF50621">
    <property type="entry name" value="Alanine racemase C-terminal domain-like"/>
    <property type="match status" value="1"/>
</dbReference>
<dbReference type="SMART" id="SM01005">
    <property type="entry name" value="Ala_racemase_C"/>
    <property type="match status" value="1"/>
</dbReference>
<dbReference type="InterPro" id="IPR000821">
    <property type="entry name" value="Ala_racemase"/>
</dbReference>
<dbReference type="AlphaFoldDB" id="A0AA87IKQ9"/>
<dbReference type="GO" id="GO:0005829">
    <property type="term" value="C:cytosol"/>
    <property type="evidence" value="ECO:0007669"/>
    <property type="project" value="TreeGrafter"/>
</dbReference>
<comment type="function">
    <text evidence="5">Catalyzes the interconversion of L-alanine and D-alanine. May also act on other amino acids.</text>
</comment>
<evidence type="ECO:0000256" key="1">
    <source>
        <dbReference type="ARBA" id="ARBA00000316"/>
    </source>
</evidence>
<comment type="caution">
    <text evidence="9">The sequence shown here is derived from an EMBL/GenBank/DDBJ whole genome shotgun (WGS) entry which is preliminary data.</text>
</comment>
<evidence type="ECO:0000313" key="10">
    <source>
        <dbReference type="Proteomes" id="UP000004725"/>
    </source>
</evidence>
<dbReference type="GO" id="GO:0030632">
    <property type="term" value="P:D-alanine biosynthetic process"/>
    <property type="evidence" value="ECO:0007669"/>
    <property type="project" value="UniProtKB-UniRule"/>
</dbReference>
<dbReference type="InterPro" id="IPR009006">
    <property type="entry name" value="Ala_racemase/Decarboxylase_C"/>
</dbReference>
<dbReference type="PANTHER" id="PTHR30511:SF0">
    <property type="entry name" value="ALANINE RACEMASE, CATABOLIC-RELATED"/>
    <property type="match status" value="1"/>
</dbReference>
<sequence>MTKHYRPTKAVIDLGAIKKNLAAFQQKSGDAQVIAVVKADAYGHGVLAVAKTVIENGVSMLAVATPDEALFLRNEGIETELLVMGATPSSFIPVAQQRNIIVTAVSLEWLSMAAVQLSPDLNELKIHLKVDTGMRRIGIQLDEVDEAFGFIADHDFAFQGIFTHFATADEKDSSLFHEQVHAMNSVIDILEDPSVMVHVSNSAAATMHPELACDAVRIGISLYGIAPSLYVGEEMDFKLYPALSLETEIIHVKQIKTGEGLSYGATYRAEQDEWIATLPIGYADGMLRGLQGQDVLVKGQRVPVVGRICMDQCMIRLSEKLPVGEKVQLIGHQGGQQIFIDEWARRLETIPYEIPCILTKRVPRIYSDSTEVSNLPFQEPDIMLR</sequence>
<feature type="active site" description="Proton acceptor; specific for L-alanine" evidence="5">
    <location>
        <position position="263"/>
    </location>
</feature>
<reference evidence="9 10" key="1">
    <citation type="journal article" date="2012" name="J. Bacteriol.">
        <title>Genome Sequence of the Antarctic Psychrophile Bacterium Planococcus antarcticus DSM 14505.</title>
        <authorList>
            <person name="Margolles A."/>
            <person name="Gueimonde M."/>
            <person name="Sanchez B."/>
        </authorList>
    </citation>
    <scope>NUCLEOTIDE SEQUENCE [LARGE SCALE GENOMIC DNA]</scope>
    <source>
        <strain evidence="9 10">DSM 14505</strain>
    </source>
</reference>
<organism evidence="9 10">
    <name type="scientific">Planococcus antarcticus DSM 14505</name>
    <dbReference type="NCBI Taxonomy" id="1185653"/>
    <lineage>
        <taxon>Bacteria</taxon>
        <taxon>Bacillati</taxon>
        <taxon>Bacillota</taxon>
        <taxon>Bacilli</taxon>
        <taxon>Bacillales</taxon>
        <taxon>Caryophanaceae</taxon>
        <taxon>Planococcus</taxon>
    </lineage>
</organism>
<accession>A0AA87IKQ9</accession>
<proteinExistence type="inferred from homology"/>
<dbReference type="InterPro" id="IPR020622">
    <property type="entry name" value="Ala_racemase_pyridoxalP-BS"/>
</dbReference>
<comment type="catalytic activity">
    <reaction evidence="1 5">
        <text>L-alanine = D-alanine</text>
        <dbReference type="Rhea" id="RHEA:20249"/>
        <dbReference type="ChEBI" id="CHEBI:57416"/>
        <dbReference type="ChEBI" id="CHEBI:57972"/>
        <dbReference type="EC" id="5.1.1.1"/>
    </reaction>
</comment>
<dbReference type="FunFam" id="2.40.37.10:FF:000006">
    <property type="entry name" value="Alanine racemase"/>
    <property type="match status" value="1"/>
</dbReference>
<comment type="cofactor">
    <cofactor evidence="2 5 6">
        <name>pyridoxal 5'-phosphate</name>
        <dbReference type="ChEBI" id="CHEBI:597326"/>
    </cofactor>
</comment>
<evidence type="ECO:0000256" key="6">
    <source>
        <dbReference type="PIRSR" id="PIRSR600821-50"/>
    </source>
</evidence>
<dbReference type="PROSITE" id="PS00395">
    <property type="entry name" value="ALANINE_RACEMASE"/>
    <property type="match status" value="1"/>
</dbReference>
<dbReference type="PRINTS" id="PR00992">
    <property type="entry name" value="ALARACEMASE"/>
</dbReference>
<dbReference type="GO" id="GO:0008784">
    <property type="term" value="F:alanine racemase activity"/>
    <property type="evidence" value="ECO:0007669"/>
    <property type="project" value="UniProtKB-UniRule"/>
</dbReference>
<dbReference type="GO" id="GO:0009252">
    <property type="term" value="P:peptidoglycan biosynthetic process"/>
    <property type="evidence" value="ECO:0007669"/>
    <property type="project" value="TreeGrafter"/>
</dbReference>
<evidence type="ECO:0000256" key="4">
    <source>
        <dbReference type="ARBA" id="ARBA00023235"/>
    </source>
</evidence>
<dbReference type="HAMAP" id="MF_01201">
    <property type="entry name" value="Ala_racemase"/>
    <property type="match status" value="1"/>
</dbReference>
<feature type="binding site" evidence="5 7">
    <location>
        <position position="310"/>
    </location>
    <ligand>
        <name>substrate</name>
    </ligand>
</feature>
<dbReference type="Proteomes" id="UP000004725">
    <property type="component" value="Unassembled WGS sequence"/>
</dbReference>
<dbReference type="EC" id="5.1.1.1" evidence="5"/>
<gene>
    <name evidence="9" type="ORF">A1A1_11041</name>
</gene>
<dbReference type="Gene3D" id="2.40.37.10">
    <property type="entry name" value="Lyase, Ornithine Decarboxylase, Chain A, domain 1"/>
    <property type="match status" value="1"/>
</dbReference>
<dbReference type="CDD" id="cd00430">
    <property type="entry name" value="PLPDE_III_AR"/>
    <property type="match status" value="1"/>
</dbReference>
<feature type="modified residue" description="N6-(pyridoxal phosphate)lysine" evidence="5 6">
    <location>
        <position position="38"/>
    </location>
</feature>
<feature type="domain" description="Alanine racemase C-terminal" evidence="8">
    <location>
        <begin position="242"/>
        <end position="367"/>
    </location>
</feature>
<evidence type="ECO:0000256" key="7">
    <source>
        <dbReference type="PIRSR" id="PIRSR600821-52"/>
    </source>
</evidence>
<dbReference type="SUPFAM" id="SSF51419">
    <property type="entry name" value="PLP-binding barrel"/>
    <property type="match status" value="1"/>
</dbReference>
<feature type="binding site" evidence="5 7">
    <location>
        <position position="136"/>
    </location>
    <ligand>
        <name>substrate</name>
    </ligand>
</feature>
<dbReference type="InterPro" id="IPR001608">
    <property type="entry name" value="Ala_racemase_N"/>
</dbReference>
<evidence type="ECO:0000256" key="3">
    <source>
        <dbReference type="ARBA" id="ARBA00022898"/>
    </source>
</evidence>
<protein>
    <recommendedName>
        <fullName evidence="5">Alanine racemase</fullName>
        <ecNumber evidence="5">5.1.1.1</ecNumber>
    </recommendedName>
</protein>
<evidence type="ECO:0000259" key="8">
    <source>
        <dbReference type="SMART" id="SM01005"/>
    </source>
</evidence>
<evidence type="ECO:0000313" key="9">
    <source>
        <dbReference type="EMBL" id="EIM06399.1"/>
    </source>
</evidence>
<dbReference type="Pfam" id="PF01168">
    <property type="entry name" value="Ala_racemase_N"/>
    <property type="match status" value="1"/>
</dbReference>
<dbReference type="InterPro" id="IPR011079">
    <property type="entry name" value="Ala_racemase_C"/>
</dbReference>